<evidence type="ECO:0000256" key="6">
    <source>
        <dbReference type="SAM" id="Phobius"/>
    </source>
</evidence>
<dbReference type="Proteomes" id="UP000829069">
    <property type="component" value="Chromosome"/>
</dbReference>
<keyword evidence="2" id="KW-1003">Cell membrane</keyword>
<dbReference type="PANTHER" id="PTHR30482">
    <property type="entry name" value="HIGH-AFFINITY BRANCHED-CHAIN AMINO ACID TRANSPORT SYSTEM PERMEASE"/>
    <property type="match status" value="1"/>
</dbReference>
<name>A0ABY3W4G5_9MICC</name>
<feature type="transmembrane region" description="Helical" evidence="6">
    <location>
        <begin position="209"/>
        <end position="229"/>
    </location>
</feature>
<feature type="transmembrane region" description="Helical" evidence="6">
    <location>
        <begin position="155"/>
        <end position="176"/>
    </location>
</feature>
<evidence type="ECO:0000256" key="2">
    <source>
        <dbReference type="ARBA" id="ARBA00022475"/>
    </source>
</evidence>
<dbReference type="Pfam" id="PF02653">
    <property type="entry name" value="BPD_transp_2"/>
    <property type="match status" value="1"/>
</dbReference>
<proteinExistence type="predicted"/>
<dbReference type="InterPro" id="IPR043428">
    <property type="entry name" value="LivM-like"/>
</dbReference>
<sequence length="326" mass="35218">MDFLNIFANALGEIVSPTTAAYALASLGLAVHFGFTGLLNFGQAGFMAIGAYGFAIPTLLWDVPFVVGVLIAVVGSVIFALLLGIPTLRLRADYLAIVTIAAAEIIRYVVTTNELTDITGSANGLAAFEGGFYAMNPFPQGTYNFGLTSMNERDLWIRVVAWTLVALCCLLVFLLMRSPWGRILKGIREDENAVRSLGKNVYSYKMQSLIFGGLLGTFAGMIFTLPRGAVQPANYQTELTFFLWTCLLLGGMATVLGPVVGAMIFWVVLSLTQGLLYGAIEAGYITFLTTTQAGQLRYILVGVALMLLMIFRPQGVLGNKKELVFA</sequence>
<keyword evidence="8" id="KW-1185">Reference proteome</keyword>
<organism evidence="7 8">
    <name type="scientific">Arthrobacter sulfonylureivorans</name>
    <dbReference type="NCBI Taxonomy" id="2486855"/>
    <lineage>
        <taxon>Bacteria</taxon>
        <taxon>Bacillati</taxon>
        <taxon>Actinomycetota</taxon>
        <taxon>Actinomycetes</taxon>
        <taxon>Micrococcales</taxon>
        <taxon>Micrococcaceae</taxon>
        <taxon>Arthrobacter</taxon>
    </lineage>
</organism>
<dbReference type="InterPro" id="IPR001851">
    <property type="entry name" value="ABC_transp_permease"/>
</dbReference>
<evidence type="ECO:0000256" key="3">
    <source>
        <dbReference type="ARBA" id="ARBA00022692"/>
    </source>
</evidence>
<evidence type="ECO:0000256" key="5">
    <source>
        <dbReference type="ARBA" id="ARBA00023136"/>
    </source>
</evidence>
<accession>A0ABY3W4G5</accession>
<evidence type="ECO:0000256" key="1">
    <source>
        <dbReference type="ARBA" id="ARBA00004651"/>
    </source>
</evidence>
<dbReference type="CDD" id="cd06581">
    <property type="entry name" value="TM_PBP1_LivM_like"/>
    <property type="match status" value="1"/>
</dbReference>
<dbReference type="PANTHER" id="PTHR30482:SF10">
    <property type="entry name" value="HIGH-AFFINITY BRANCHED-CHAIN AMINO ACID TRANSPORT PROTEIN BRAE"/>
    <property type="match status" value="1"/>
</dbReference>
<keyword evidence="3 6" id="KW-0812">Transmembrane</keyword>
<feature type="transmembrane region" description="Helical" evidence="6">
    <location>
        <begin position="65"/>
        <end position="85"/>
    </location>
</feature>
<feature type="transmembrane region" description="Helical" evidence="6">
    <location>
        <begin position="296"/>
        <end position="311"/>
    </location>
</feature>
<evidence type="ECO:0000256" key="4">
    <source>
        <dbReference type="ARBA" id="ARBA00022989"/>
    </source>
</evidence>
<gene>
    <name evidence="7" type="ORF">MNQ99_13950</name>
</gene>
<evidence type="ECO:0000313" key="8">
    <source>
        <dbReference type="Proteomes" id="UP000829069"/>
    </source>
</evidence>
<feature type="transmembrane region" description="Helical" evidence="6">
    <location>
        <begin position="241"/>
        <end position="267"/>
    </location>
</feature>
<protein>
    <submittedName>
        <fullName evidence="7">Branched-chain amino acid ABC transporter permease</fullName>
    </submittedName>
</protein>
<comment type="subcellular location">
    <subcellularLocation>
        <location evidence="1">Cell membrane</location>
        <topology evidence="1">Multi-pass membrane protein</topology>
    </subcellularLocation>
</comment>
<evidence type="ECO:0000313" key="7">
    <source>
        <dbReference type="EMBL" id="UNK45040.1"/>
    </source>
</evidence>
<dbReference type="RefSeq" id="WP_241913336.1">
    <property type="nucleotide sequence ID" value="NZ_CP093326.1"/>
</dbReference>
<reference evidence="7 8" key="1">
    <citation type="submission" date="2022-03" db="EMBL/GenBank/DDBJ databases">
        <title>Isotopic signatures of nitrous oxide derived from detoxification processes.</title>
        <authorList>
            <person name="Behrendt U."/>
            <person name="Buchen C."/>
            <person name="Well R."/>
            <person name="Ulrich A."/>
            <person name="Rohe L."/>
            <person name="Kolb S."/>
            <person name="Schloter M."/>
            <person name="Horn M.A."/>
            <person name="Augustin J."/>
        </authorList>
    </citation>
    <scope>NUCLEOTIDE SEQUENCE [LARGE SCALE GENOMIC DNA]</scope>
    <source>
        <strain evidence="7 8">S4-C24</strain>
    </source>
</reference>
<keyword evidence="4 6" id="KW-1133">Transmembrane helix</keyword>
<feature type="transmembrane region" description="Helical" evidence="6">
    <location>
        <begin position="274"/>
        <end position="290"/>
    </location>
</feature>
<keyword evidence="5 6" id="KW-0472">Membrane</keyword>
<feature type="transmembrane region" description="Helical" evidence="6">
    <location>
        <begin position="6"/>
        <end position="31"/>
    </location>
</feature>
<dbReference type="EMBL" id="CP093326">
    <property type="protein sequence ID" value="UNK45040.1"/>
    <property type="molecule type" value="Genomic_DNA"/>
</dbReference>